<sequence length="73" mass="8325">MSNPDNCPSCDNIYGNEPRKIPCGHIVCLKCCLELFNKEDNTLKKKDLPSNTFCDDEIAQFDGNISLPEQHFY</sequence>
<organism evidence="1 3">
    <name type="scientific">Adineta steineri</name>
    <dbReference type="NCBI Taxonomy" id="433720"/>
    <lineage>
        <taxon>Eukaryota</taxon>
        <taxon>Metazoa</taxon>
        <taxon>Spiralia</taxon>
        <taxon>Gnathifera</taxon>
        <taxon>Rotifera</taxon>
        <taxon>Eurotatoria</taxon>
        <taxon>Bdelloidea</taxon>
        <taxon>Adinetida</taxon>
        <taxon>Adinetidae</taxon>
        <taxon>Adineta</taxon>
    </lineage>
</organism>
<dbReference type="Proteomes" id="UP000663860">
    <property type="component" value="Unassembled WGS sequence"/>
</dbReference>
<gene>
    <name evidence="1" type="ORF">IZO911_LOCUS42441</name>
    <name evidence="2" type="ORF">KXQ929_LOCUS21127</name>
</gene>
<dbReference type="SUPFAM" id="SSF57850">
    <property type="entry name" value="RING/U-box"/>
    <property type="match status" value="1"/>
</dbReference>
<evidence type="ECO:0000313" key="1">
    <source>
        <dbReference type="EMBL" id="CAF1452355.1"/>
    </source>
</evidence>
<evidence type="ECO:0008006" key="4">
    <source>
        <dbReference type="Google" id="ProtNLM"/>
    </source>
</evidence>
<evidence type="ECO:0000313" key="2">
    <source>
        <dbReference type="EMBL" id="CAF3869544.1"/>
    </source>
</evidence>
<dbReference type="Proteomes" id="UP000663868">
    <property type="component" value="Unassembled WGS sequence"/>
</dbReference>
<protein>
    <recommendedName>
        <fullName evidence="4">RING-type domain-containing protein</fullName>
    </recommendedName>
</protein>
<dbReference type="Gene3D" id="3.30.40.10">
    <property type="entry name" value="Zinc/RING finger domain, C3HC4 (zinc finger)"/>
    <property type="match status" value="1"/>
</dbReference>
<dbReference type="AlphaFoldDB" id="A0A815PRI5"/>
<evidence type="ECO:0000313" key="3">
    <source>
        <dbReference type="Proteomes" id="UP000663860"/>
    </source>
</evidence>
<dbReference type="InterPro" id="IPR013083">
    <property type="entry name" value="Znf_RING/FYVE/PHD"/>
</dbReference>
<accession>A0A815PRI5</accession>
<dbReference type="EMBL" id="CAJOBB010001528">
    <property type="protein sequence ID" value="CAF3869544.1"/>
    <property type="molecule type" value="Genomic_DNA"/>
</dbReference>
<dbReference type="EMBL" id="CAJNOE010001818">
    <property type="protein sequence ID" value="CAF1452355.1"/>
    <property type="molecule type" value="Genomic_DNA"/>
</dbReference>
<name>A0A815PRI5_9BILA</name>
<reference evidence="1" key="1">
    <citation type="submission" date="2021-02" db="EMBL/GenBank/DDBJ databases">
        <authorList>
            <person name="Nowell W R."/>
        </authorList>
    </citation>
    <scope>NUCLEOTIDE SEQUENCE</scope>
</reference>
<comment type="caution">
    <text evidence="1">The sequence shown here is derived from an EMBL/GenBank/DDBJ whole genome shotgun (WGS) entry which is preliminary data.</text>
</comment>
<proteinExistence type="predicted"/>